<dbReference type="EMBL" id="LUHQ01000005">
    <property type="protein sequence ID" value="OAO95884.1"/>
    <property type="molecule type" value="Genomic_DNA"/>
</dbReference>
<feature type="compositionally biased region" description="Basic and acidic residues" evidence="1">
    <location>
        <begin position="69"/>
        <end position="87"/>
    </location>
</feature>
<gene>
    <name evidence="2" type="ordered locus">AXX17_At5g26980</name>
</gene>
<dbReference type="PANTHER" id="PTHR33237:SF31">
    <property type="entry name" value="F2P16.13 PROTEIN"/>
    <property type="match status" value="1"/>
</dbReference>
<accession>A0A178URW7</accession>
<dbReference type="PANTHER" id="PTHR33237">
    <property type="entry name" value="F2P16.13 PROTEIN-RELATED"/>
    <property type="match status" value="1"/>
</dbReference>
<feature type="region of interest" description="Disordered" evidence="1">
    <location>
        <begin position="62"/>
        <end position="87"/>
    </location>
</feature>
<protein>
    <submittedName>
        <fullName evidence="2">Uncharacterized protein</fullName>
    </submittedName>
</protein>
<organism evidence="2 3">
    <name type="scientific">Arabidopsis thaliana</name>
    <name type="common">Mouse-ear cress</name>
    <dbReference type="NCBI Taxonomy" id="3702"/>
    <lineage>
        <taxon>Eukaryota</taxon>
        <taxon>Viridiplantae</taxon>
        <taxon>Streptophyta</taxon>
        <taxon>Embryophyta</taxon>
        <taxon>Tracheophyta</taxon>
        <taxon>Spermatophyta</taxon>
        <taxon>Magnoliopsida</taxon>
        <taxon>eudicotyledons</taxon>
        <taxon>Gunneridae</taxon>
        <taxon>Pentapetalae</taxon>
        <taxon>rosids</taxon>
        <taxon>malvids</taxon>
        <taxon>Brassicales</taxon>
        <taxon>Brassicaceae</taxon>
        <taxon>Camelineae</taxon>
        <taxon>Arabidopsis</taxon>
    </lineage>
</organism>
<comment type="caution">
    <text evidence="2">The sequence shown here is derived from an EMBL/GenBank/DDBJ whole genome shotgun (WGS) entry which is preliminary data.</text>
</comment>
<evidence type="ECO:0000313" key="2">
    <source>
        <dbReference type="EMBL" id="OAO95884.1"/>
    </source>
</evidence>
<evidence type="ECO:0000256" key="1">
    <source>
        <dbReference type="SAM" id="MobiDB-lite"/>
    </source>
</evidence>
<feature type="compositionally biased region" description="Basic and acidic residues" evidence="1">
    <location>
        <begin position="15"/>
        <end position="37"/>
    </location>
</feature>
<evidence type="ECO:0000313" key="3">
    <source>
        <dbReference type="Proteomes" id="UP000078284"/>
    </source>
</evidence>
<dbReference type="ExpressionAtlas" id="A0A178URW7">
    <property type="expression patterns" value="baseline and differential"/>
</dbReference>
<feature type="region of interest" description="Disordered" evidence="1">
    <location>
        <begin position="1"/>
        <end position="37"/>
    </location>
</feature>
<proteinExistence type="predicted"/>
<name>A0A178URW7_ARATH</name>
<sequence>MDQGTIKIKLPKPSEITRRQKKETDMGKKIKKEENMKRDFIRPRMVFRVKKMTSVISGVFNRKKTLSGENREQRDGSEGDETVFDKLKQNPIQKKGSFWESARIRLKTLILGQRLKRRRNRRRSLSEGMEEEELCKKRILMGERCKPMNGVLQYDGDGILLPEP</sequence>
<dbReference type="Proteomes" id="UP000078284">
    <property type="component" value="Chromosome 5"/>
</dbReference>
<dbReference type="AlphaFoldDB" id="A0A178URW7"/>
<reference evidence="3" key="1">
    <citation type="journal article" date="2016" name="Proc. Natl. Acad. Sci. U.S.A.">
        <title>Chromosome-level assembly of Arabidopsis thaliana Ler reveals the extent of translocation and inversion polymorphisms.</title>
        <authorList>
            <person name="Zapata L."/>
            <person name="Ding J."/>
            <person name="Willing E.M."/>
            <person name="Hartwig B."/>
            <person name="Bezdan D."/>
            <person name="Jiao W.B."/>
            <person name="Patel V."/>
            <person name="Velikkakam James G."/>
            <person name="Koornneef M."/>
            <person name="Ossowski S."/>
            <person name="Schneeberger K."/>
        </authorList>
    </citation>
    <scope>NUCLEOTIDE SEQUENCE [LARGE SCALE GENOMIC DNA]</scope>
    <source>
        <strain evidence="3">cv. Landsberg erecta</strain>
    </source>
</reference>